<evidence type="ECO:0000313" key="2">
    <source>
        <dbReference type="Proteomes" id="UP001152795"/>
    </source>
</evidence>
<protein>
    <submittedName>
        <fullName evidence="1">Uncharacterized protein</fullName>
    </submittedName>
</protein>
<dbReference type="EMBL" id="CACRXK020049696">
    <property type="protein sequence ID" value="CAB4046306.1"/>
    <property type="molecule type" value="Genomic_DNA"/>
</dbReference>
<dbReference type="Proteomes" id="UP001152795">
    <property type="component" value="Unassembled WGS sequence"/>
</dbReference>
<sequence length="169" mass="19691">MEGNLLRVLMDLHETTEYVVRGKEGESEPWMPERGLREGCPTSPHLFNIYHQAVMRVAQKERKEEAKRNRKDVGICFKWVPGNAIPGERLWEKSHSEAVEMWVDKSLFADDTTIVGDESELEKGVEVTKWVMGEFEERNNDGKEEELKFGEEESKDVRMLGCWMGWTRD</sequence>
<dbReference type="OrthoDB" id="7698480at2759"/>
<feature type="non-terminal residue" evidence="1">
    <location>
        <position position="169"/>
    </location>
</feature>
<organism evidence="1 2">
    <name type="scientific">Paramuricea clavata</name>
    <name type="common">Red gorgonian</name>
    <name type="synonym">Violescent sea-whip</name>
    <dbReference type="NCBI Taxonomy" id="317549"/>
    <lineage>
        <taxon>Eukaryota</taxon>
        <taxon>Metazoa</taxon>
        <taxon>Cnidaria</taxon>
        <taxon>Anthozoa</taxon>
        <taxon>Octocorallia</taxon>
        <taxon>Malacalcyonacea</taxon>
        <taxon>Plexauridae</taxon>
        <taxon>Paramuricea</taxon>
    </lineage>
</organism>
<proteinExistence type="predicted"/>
<keyword evidence="2" id="KW-1185">Reference proteome</keyword>
<evidence type="ECO:0000313" key="1">
    <source>
        <dbReference type="EMBL" id="CAB4046306.1"/>
    </source>
</evidence>
<reference evidence="1" key="1">
    <citation type="submission" date="2020-04" db="EMBL/GenBank/DDBJ databases">
        <authorList>
            <person name="Alioto T."/>
            <person name="Alioto T."/>
            <person name="Gomez Garrido J."/>
        </authorList>
    </citation>
    <scope>NUCLEOTIDE SEQUENCE</scope>
    <source>
        <strain evidence="1">A484AB</strain>
    </source>
</reference>
<comment type="caution">
    <text evidence="1">The sequence shown here is derived from an EMBL/GenBank/DDBJ whole genome shotgun (WGS) entry which is preliminary data.</text>
</comment>
<name>A0A7D9MJ10_PARCT</name>
<gene>
    <name evidence="1" type="ORF">PACLA_8A082715</name>
</gene>
<accession>A0A7D9MJ10</accession>
<dbReference type="AlphaFoldDB" id="A0A7D9MJ10"/>